<sequence length="130" mass="14735">MKSILFILVLILVIVTTSIASTSYFVFSDVSDEFIIELSNNETIAEARDIIKNNITKSVMGTIVKDKAWYNPKWSFHLDPNTISFFEFAIEVCDASIVYVEEHLAEAGGAFLPGNHWCPWSSKLLKRCRI</sequence>
<evidence type="ECO:0000256" key="1">
    <source>
        <dbReference type="SAM" id="SignalP"/>
    </source>
</evidence>
<dbReference type="Proteomes" id="UP000001396">
    <property type="component" value="Unassembled WGS sequence"/>
</dbReference>
<dbReference type="EMBL" id="ADBJ01000017">
    <property type="protein sequence ID" value="EFA82879.1"/>
    <property type="molecule type" value="Genomic_DNA"/>
</dbReference>
<dbReference type="PANTHER" id="PTHR35883:SF1">
    <property type="entry name" value="CALMODULIN-BINDING PROTEIN CAM-BP15-RELATED"/>
    <property type="match status" value="1"/>
</dbReference>
<dbReference type="InParanoid" id="D3B6A9"/>
<dbReference type="AlphaFoldDB" id="D3B6A9"/>
<reference evidence="3 4" key="1">
    <citation type="journal article" date="2011" name="Genome Res.">
        <title>Phylogeny-wide analysis of social amoeba genomes highlights ancient origins for complex intercellular communication.</title>
        <authorList>
            <person name="Heidel A.J."/>
            <person name="Lawal H.M."/>
            <person name="Felder M."/>
            <person name="Schilde C."/>
            <person name="Helps N.R."/>
            <person name="Tunggal B."/>
            <person name="Rivero F."/>
            <person name="John U."/>
            <person name="Schleicher M."/>
            <person name="Eichinger L."/>
            <person name="Platzer M."/>
            <person name="Noegel A.A."/>
            <person name="Schaap P."/>
            <person name="Gloeckner G."/>
        </authorList>
    </citation>
    <scope>NUCLEOTIDE SEQUENCE [LARGE SCALE GENOMIC DNA]</scope>
    <source>
        <strain evidence="4">ATCC 26659 / Pp 5 / PN500</strain>
    </source>
</reference>
<keyword evidence="1" id="KW-0732">Signal</keyword>
<evidence type="ECO:0000259" key="2">
    <source>
        <dbReference type="Pfam" id="PF23621"/>
    </source>
</evidence>
<protein>
    <submittedName>
        <fullName evidence="3">Putative calmodulin-binding protein CaM-BP15</fullName>
    </submittedName>
</protein>
<feature type="chain" id="PRO_5003041387" evidence="1">
    <location>
        <begin position="21"/>
        <end position="130"/>
    </location>
</feature>
<dbReference type="InterPro" id="IPR053344">
    <property type="entry name" value="cAMP-inducible_BP74-like"/>
</dbReference>
<feature type="domain" description="BP74 N-terminal" evidence="2">
    <location>
        <begin position="22"/>
        <end position="127"/>
    </location>
</feature>
<dbReference type="GeneID" id="31359144"/>
<feature type="signal peptide" evidence="1">
    <location>
        <begin position="1"/>
        <end position="20"/>
    </location>
</feature>
<keyword evidence="4" id="KW-1185">Reference proteome</keyword>
<dbReference type="OMA" id="RKTDHEN"/>
<dbReference type="Pfam" id="PF23621">
    <property type="entry name" value="BP74_N"/>
    <property type="match status" value="1"/>
</dbReference>
<comment type="caution">
    <text evidence="3">The sequence shown here is derived from an EMBL/GenBank/DDBJ whole genome shotgun (WGS) entry which is preliminary data.</text>
</comment>
<organism evidence="3 4">
    <name type="scientific">Heterostelium pallidum (strain ATCC 26659 / Pp 5 / PN500)</name>
    <name type="common">Cellular slime mold</name>
    <name type="synonym">Polysphondylium pallidum</name>
    <dbReference type="NCBI Taxonomy" id="670386"/>
    <lineage>
        <taxon>Eukaryota</taxon>
        <taxon>Amoebozoa</taxon>
        <taxon>Evosea</taxon>
        <taxon>Eumycetozoa</taxon>
        <taxon>Dictyostelia</taxon>
        <taxon>Acytosteliales</taxon>
        <taxon>Acytosteliaceae</taxon>
        <taxon>Heterostelium</taxon>
    </lineage>
</organism>
<proteinExistence type="predicted"/>
<dbReference type="InterPro" id="IPR056422">
    <property type="entry name" value="BP74_N"/>
</dbReference>
<dbReference type="RefSeq" id="XP_020434996.1">
    <property type="nucleotide sequence ID" value="XM_020574582.1"/>
</dbReference>
<evidence type="ECO:0000313" key="4">
    <source>
        <dbReference type="Proteomes" id="UP000001396"/>
    </source>
</evidence>
<name>D3B6A9_HETP5</name>
<evidence type="ECO:0000313" key="3">
    <source>
        <dbReference type="EMBL" id="EFA82879.1"/>
    </source>
</evidence>
<accession>D3B6A9</accession>
<dbReference type="PANTHER" id="PTHR35883">
    <property type="entry name" value="CYCLIC AMP-INDUCIBLE PROTEIN BP74-RELATED"/>
    <property type="match status" value="1"/>
</dbReference>
<gene>
    <name evidence="3" type="primary">cmbC</name>
    <name evidence="3" type="ORF">PPL_03657</name>
</gene>